<dbReference type="GO" id="GO:0016301">
    <property type="term" value="F:kinase activity"/>
    <property type="evidence" value="ECO:0007669"/>
    <property type="project" value="UniProtKB-KW"/>
</dbReference>
<dbReference type="InterPro" id="IPR036890">
    <property type="entry name" value="HATPase_C_sf"/>
</dbReference>
<dbReference type="Pfam" id="PF07730">
    <property type="entry name" value="HisKA_3"/>
    <property type="match status" value="1"/>
</dbReference>
<dbReference type="RefSeq" id="WP_344653861.1">
    <property type="nucleotide sequence ID" value="NZ_BAAAGX010000035.1"/>
</dbReference>
<protein>
    <recommendedName>
        <fullName evidence="2">histidine kinase</fullName>
        <ecNumber evidence="2">2.7.13.3</ecNumber>
    </recommendedName>
</protein>
<keyword evidence="3" id="KW-0597">Phosphoprotein</keyword>
<dbReference type="InterPro" id="IPR011712">
    <property type="entry name" value="Sig_transdc_His_kin_sub3_dim/P"/>
</dbReference>
<keyword evidence="5" id="KW-0547">Nucleotide-binding</keyword>
<evidence type="ECO:0000256" key="6">
    <source>
        <dbReference type="ARBA" id="ARBA00022777"/>
    </source>
</evidence>
<evidence type="ECO:0000256" key="9">
    <source>
        <dbReference type="SAM" id="Phobius"/>
    </source>
</evidence>
<dbReference type="EMBL" id="BAAAGX010000035">
    <property type="protein sequence ID" value="GAA0277343.1"/>
    <property type="molecule type" value="Genomic_DNA"/>
</dbReference>
<dbReference type="Proteomes" id="UP001500967">
    <property type="component" value="Unassembled WGS sequence"/>
</dbReference>
<dbReference type="EC" id="2.7.13.3" evidence="2"/>
<keyword evidence="7" id="KW-0067">ATP-binding</keyword>
<feature type="transmembrane region" description="Helical" evidence="9">
    <location>
        <begin position="393"/>
        <end position="417"/>
    </location>
</feature>
<evidence type="ECO:0000313" key="12">
    <source>
        <dbReference type="Proteomes" id="UP001500967"/>
    </source>
</evidence>
<keyword evidence="8" id="KW-0902">Two-component regulatory system</keyword>
<feature type="domain" description="Signal transduction histidine kinase subgroup 3 dimerisation and phosphoacceptor" evidence="10">
    <location>
        <begin position="172"/>
        <end position="236"/>
    </location>
</feature>
<keyword evidence="9" id="KW-1133">Transmembrane helix</keyword>
<evidence type="ECO:0000259" key="10">
    <source>
        <dbReference type="Pfam" id="PF07730"/>
    </source>
</evidence>
<evidence type="ECO:0000256" key="7">
    <source>
        <dbReference type="ARBA" id="ARBA00022840"/>
    </source>
</evidence>
<evidence type="ECO:0000256" key="5">
    <source>
        <dbReference type="ARBA" id="ARBA00022741"/>
    </source>
</evidence>
<evidence type="ECO:0000313" key="11">
    <source>
        <dbReference type="EMBL" id="GAA0277343.1"/>
    </source>
</evidence>
<reference evidence="12" key="1">
    <citation type="journal article" date="2019" name="Int. J. Syst. Evol. Microbiol.">
        <title>The Global Catalogue of Microorganisms (GCM) 10K type strain sequencing project: providing services to taxonomists for standard genome sequencing and annotation.</title>
        <authorList>
            <consortium name="The Broad Institute Genomics Platform"/>
            <consortium name="The Broad Institute Genome Sequencing Center for Infectious Disease"/>
            <person name="Wu L."/>
            <person name="Ma J."/>
        </authorList>
    </citation>
    <scope>NUCLEOTIDE SEQUENCE [LARGE SCALE GENOMIC DNA]</scope>
    <source>
        <strain evidence="12">JCM 10425</strain>
    </source>
</reference>
<dbReference type="PANTHER" id="PTHR24421">
    <property type="entry name" value="NITRATE/NITRITE SENSOR PROTEIN NARX-RELATED"/>
    <property type="match status" value="1"/>
</dbReference>
<evidence type="ECO:0000256" key="1">
    <source>
        <dbReference type="ARBA" id="ARBA00000085"/>
    </source>
</evidence>
<accession>A0ABP3ET35</accession>
<keyword evidence="4" id="KW-0808">Transferase</keyword>
<keyword evidence="6 11" id="KW-0418">Kinase</keyword>
<proteinExistence type="predicted"/>
<feature type="transmembrane region" description="Helical" evidence="9">
    <location>
        <begin position="117"/>
        <end position="136"/>
    </location>
</feature>
<dbReference type="InterPro" id="IPR050482">
    <property type="entry name" value="Sensor_HK_TwoCompSys"/>
</dbReference>
<feature type="transmembrane region" description="Helical" evidence="9">
    <location>
        <begin position="91"/>
        <end position="111"/>
    </location>
</feature>
<sequence length="509" mass="53689">MRRIAGDVLLWLALSALLPMNGDRLDDGAYVNGLIVASLVVAVAVGLRRVAPLAALVVSGGLLIADVWLVGPFAVLSFLVGRSAVRPRPALWTFVAIGVLGPLSALGRTVLTGGDRWYAYYLVGEVVFGGVFPWLVGRYRRQRRELAVGGWALADELERGQALVAEKARLRERARIAEDMHDALGHELSLLALRAGALELDPSLGESQRAAATDLREGAAAATERLRAVIGVLRTDAAAPLEPVEETLGALVDRVRRAGLVLDFPVDDGHGAGSGLPPLADRAVYRVVQEALTNAARHAPGAPVTGRLTDDGDAVTVEVSNPADGERAPAGTGLLGLAERVRLAGGTFRAGAEDGVFRVVATVPRTAAGPAPEPVTGAAGRLESARRRSRRGLVLTVVVPVLAGVLLVGTVLAGYVVETTASVVDPWDQLRIHLGQPEDEARDILPLLQVSERPDVVEPPRPAGSECAYYNVSGTLFPPARDVYRVCFADGVVAAIDLIPGTNARKERR</sequence>
<feature type="transmembrane region" description="Helical" evidence="9">
    <location>
        <begin position="53"/>
        <end position="79"/>
    </location>
</feature>
<evidence type="ECO:0000256" key="2">
    <source>
        <dbReference type="ARBA" id="ARBA00012438"/>
    </source>
</evidence>
<dbReference type="CDD" id="cd16917">
    <property type="entry name" value="HATPase_UhpB-NarQ-NarX-like"/>
    <property type="match status" value="1"/>
</dbReference>
<dbReference type="Gene3D" id="1.20.5.1930">
    <property type="match status" value="1"/>
</dbReference>
<evidence type="ECO:0000256" key="4">
    <source>
        <dbReference type="ARBA" id="ARBA00022679"/>
    </source>
</evidence>
<dbReference type="Gene3D" id="3.30.565.10">
    <property type="entry name" value="Histidine kinase-like ATPase, C-terminal domain"/>
    <property type="match status" value="1"/>
</dbReference>
<dbReference type="SUPFAM" id="SSF55874">
    <property type="entry name" value="ATPase domain of HSP90 chaperone/DNA topoisomerase II/histidine kinase"/>
    <property type="match status" value="1"/>
</dbReference>
<keyword evidence="9" id="KW-0472">Membrane</keyword>
<keyword evidence="9" id="KW-0812">Transmembrane</keyword>
<keyword evidence="12" id="KW-1185">Reference proteome</keyword>
<comment type="caution">
    <text evidence="11">The sequence shown here is derived from an EMBL/GenBank/DDBJ whole genome shotgun (WGS) entry which is preliminary data.</text>
</comment>
<name>A0ABP3ET35_9ACTN</name>
<organism evidence="11 12">
    <name type="scientific">Cryptosporangium japonicum</name>
    <dbReference type="NCBI Taxonomy" id="80872"/>
    <lineage>
        <taxon>Bacteria</taxon>
        <taxon>Bacillati</taxon>
        <taxon>Actinomycetota</taxon>
        <taxon>Actinomycetes</taxon>
        <taxon>Cryptosporangiales</taxon>
        <taxon>Cryptosporangiaceae</taxon>
        <taxon>Cryptosporangium</taxon>
    </lineage>
</organism>
<comment type="catalytic activity">
    <reaction evidence="1">
        <text>ATP + protein L-histidine = ADP + protein N-phospho-L-histidine.</text>
        <dbReference type="EC" id="2.7.13.3"/>
    </reaction>
</comment>
<gene>
    <name evidence="11" type="ORF">GCM10009539_76430</name>
</gene>
<evidence type="ECO:0000256" key="3">
    <source>
        <dbReference type="ARBA" id="ARBA00022553"/>
    </source>
</evidence>
<evidence type="ECO:0000256" key="8">
    <source>
        <dbReference type="ARBA" id="ARBA00023012"/>
    </source>
</evidence>
<dbReference type="PANTHER" id="PTHR24421:SF10">
    <property type="entry name" value="NITRATE_NITRITE SENSOR PROTEIN NARQ"/>
    <property type="match status" value="1"/>
</dbReference>